<dbReference type="EMBL" id="MT142977">
    <property type="protein sequence ID" value="QJA91302.1"/>
    <property type="molecule type" value="Genomic_DNA"/>
</dbReference>
<gene>
    <name evidence="1" type="ORF">MM415B03409_0007</name>
</gene>
<evidence type="ECO:0000313" key="1">
    <source>
        <dbReference type="EMBL" id="QJA91302.1"/>
    </source>
</evidence>
<proteinExistence type="predicted"/>
<accession>A0A6M3LCF3</accession>
<dbReference type="AlphaFoldDB" id="A0A6M3LCF3"/>
<sequence>MEQENHKYIMFGGYIPIVFPNFLTHDKVAKAMGPIVRCGEGVTSAGFFKIITEPKLHVVVFGRSLSLKLGTQKTDAHWIEKILFGK</sequence>
<reference evidence="1" key="1">
    <citation type="submission" date="2020-03" db="EMBL/GenBank/DDBJ databases">
        <title>The deep terrestrial virosphere.</title>
        <authorList>
            <person name="Holmfeldt K."/>
            <person name="Nilsson E."/>
            <person name="Simone D."/>
            <person name="Lopez-Fernandez M."/>
            <person name="Wu X."/>
            <person name="de Brujin I."/>
            <person name="Lundin D."/>
            <person name="Andersson A."/>
            <person name="Bertilsson S."/>
            <person name="Dopson M."/>
        </authorList>
    </citation>
    <scope>NUCLEOTIDE SEQUENCE</scope>
    <source>
        <strain evidence="1">MM415B03409</strain>
    </source>
</reference>
<organism evidence="1">
    <name type="scientific">viral metagenome</name>
    <dbReference type="NCBI Taxonomy" id="1070528"/>
    <lineage>
        <taxon>unclassified sequences</taxon>
        <taxon>metagenomes</taxon>
        <taxon>organismal metagenomes</taxon>
    </lineage>
</organism>
<name>A0A6M3LCF3_9ZZZZ</name>
<protein>
    <submittedName>
        <fullName evidence="1">Uncharacterized protein</fullName>
    </submittedName>
</protein>